<evidence type="ECO:0000313" key="3">
    <source>
        <dbReference type="RefSeq" id="XP_010507589.1"/>
    </source>
</evidence>
<proteinExistence type="predicted"/>
<organism evidence="2 3">
    <name type="scientific">Camelina sativa</name>
    <name type="common">False flax</name>
    <name type="synonym">Myagrum sativum</name>
    <dbReference type="NCBI Taxonomy" id="90675"/>
    <lineage>
        <taxon>Eukaryota</taxon>
        <taxon>Viridiplantae</taxon>
        <taxon>Streptophyta</taxon>
        <taxon>Embryophyta</taxon>
        <taxon>Tracheophyta</taxon>
        <taxon>Spermatophyta</taxon>
        <taxon>Magnoliopsida</taxon>
        <taxon>eudicotyledons</taxon>
        <taxon>Gunneridae</taxon>
        <taxon>Pentapetalae</taxon>
        <taxon>rosids</taxon>
        <taxon>malvids</taxon>
        <taxon>Brassicales</taxon>
        <taxon>Brassicaceae</taxon>
        <taxon>Camelineae</taxon>
        <taxon>Camelina</taxon>
    </lineage>
</organism>
<dbReference type="PANTHER" id="PTHR33116">
    <property type="entry name" value="REVERSE TRANSCRIPTASE ZINC-BINDING DOMAIN-CONTAINING PROTEIN-RELATED-RELATED"/>
    <property type="match status" value="1"/>
</dbReference>
<evidence type="ECO:0000313" key="2">
    <source>
        <dbReference type="Proteomes" id="UP000694864"/>
    </source>
</evidence>
<accession>A0ABM0YXS8</accession>
<sequence>MAVKTDMSKAYDRVEWDFIQMVMERMGFHHVWINWIMQCLTTVSYSYLINGAAQGTVLPQRGIRQGDPLSPFIFILCSEVLSGLCKRAQSEEVLTGIKLGKKSPRLNHLLFADDTMFFCKAEKADCDKLLEILRKYGETSGQMTNTEKFAITFSVKTNTTIRNQIKDQLKIRKEGGQGKYLGLPELFAYPVGAHKVLVGLLPGETEDVLDIMDESIQNKGRSVPPTNTSHGWRGICIGKELLENQLSKVIGNGHQTSLWSEPWLSMETALTPMGPPTKETQSDTVATLISSTTKDWNREKIRQVLPELEQTILEIKVSTKRAEDTFVWLPTRNGVYSTKSGYYESIKKECVATLQRPPANSNFNWLSEVWNIQTSPKNKLLLWKAMKGALPTGENLRKRNIVTETLCPLCGEMETSEHLFIRCRYAQQF</sequence>
<reference evidence="3" key="2">
    <citation type="submission" date="2025-08" db="UniProtKB">
        <authorList>
            <consortium name="RefSeq"/>
        </authorList>
    </citation>
    <scope>IDENTIFICATION</scope>
    <source>
        <tissue evidence="3">Leaf</tissue>
    </source>
</reference>
<evidence type="ECO:0000259" key="1">
    <source>
        <dbReference type="PROSITE" id="PS50878"/>
    </source>
</evidence>
<feature type="domain" description="Reverse transcriptase" evidence="1">
    <location>
        <begin position="1"/>
        <end position="185"/>
    </location>
</feature>
<dbReference type="InterPro" id="IPR026960">
    <property type="entry name" value="RVT-Znf"/>
</dbReference>
<dbReference type="PANTHER" id="PTHR33116:SF86">
    <property type="entry name" value="REVERSE TRANSCRIPTASE DOMAIN-CONTAINING PROTEIN"/>
    <property type="match status" value="1"/>
</dbReference>
<gene>
    <name evidence="3" type="primary">LOC104784232</name>
</gene>
<dbReference type="InterPro" id="IPR043502">
    <property type="entry name" value="DNA/RNA_pol_sf"/>
</dbReference>
<keyword evidence="2" id="KW-1185">Reference proteome</keyword>
<protein>
    <submittedName>
        <fullName evidence="3">Uncharacterized protein LOC104784232</fullName>
    </submittedName>
</protein>
<name>A0ABM0YXS8_CAMSA</name>
<reference evidence="2" key="1">
    <citation type="journal article" date="2014" name="Nat. Commun.">
        <title>The emerging biofuel crop Camelina sativa retains a highly undifferentiated hexaploid genome structure.</title>
        <authorList>
            <person name="Kagale S."/>
            <person name="Koh C."/>
            <person name="Nixon J."/>
            <person name="Bollina V."/>
            <person name="Clarke W.E."/>
            <person name="Tuteja R."/>
            <person name="Spillane C."/>
            <person name="Robinson S.J."/>
            <person name="Links M.G."/>
            <person name="Clarke C."/>
            <person name="Higgins E.E."/>
            <person name="Huebert T."/>
            <person name="Sharpe A.G."/>
            <person name="Parkin I.A."/>
        </authorList>
    </citation>
    <scope>NUCLEOTIDE SEQUENCE [LARGE SCALE GENOMIC DNA]</scope>
    <source>
        <strain evidence="2">cv. DH55</strain>
    </source>
</reference>
<dbReference type="SUPFAM" id="SSF56672">
    <property type="entry name" value="DNA/RNA polymerases"/>
    <property type="match status" value="1"/>
</dbReference>
<dbReference type="RefSeq" id="XP_010507589.1">
    <property type="nucleotide sequence ID" value="XM_010509287.1"/>
</dbReference>
<dbReference type="InterPro" id="IPR000477">
    <property type="entry name" value="RT_dom"/>
</dbReference>
<dbReference type="Pfam" id="PF13966">
    <property type="entry name" value="zf-RVT"/>
    <property type="match status" value="1"/>
</dbReference>
<dbReference type="Proteomes" id="UP000694864">
    <property type="component" value="Chromosome 4"/>
</dbReference>
<dbReference type="GeneID" id="104784232"/>
<dbReference type="Pfam" id="PF00078">
    <property type="entry name" value="RVT_1"/>
    <property type="match status" value="1"/>
</dbReference>
<dbReference type="PROSITE" id="PS50878">
    <property type="entry name" value="RT_POL"/>
    <property type="match status" value="1"/>
</dbReference>